<comment type="caution">
    <text evidence="6">The sequence shown here is derived from an EMBL/GenBank/DDBJ whole genome shotgun (WGS) entry which is preliminary data.</text>
</comment>
<evidence type="ECO:0000313" key="7">
    <source>
        <dbReference type="Proteomes" id="UP000753219"/>
    </source>
</evidence>
<comment type="similarity">
    <text evidence="1">Belongs to the metallo-dependent hydrolases superfamily. CpsB/CapC family.</text>
</comment>
<comment type="catalytic activity">
    <reaction evidence="5">
        <text>O-phospho-L-tyrosyl-[protein] + H2O = L-tyrosyl-[protein] + phosphate</text>
        <dbReference type="Rhea" id="RHEA:10684"/>
        <dbReference type="Rhea" id="RHEA-COMP:10136"/>
        <dbReference type="Rhea" id="RHEA-COMP:20101"/>
        <dbReference type="ChEBI" id="CHEBI:15377"/>
        <dbReference type="ChEBI" id="CHEBI:43474"/>
        <dbReference type="ChEBI" id="CHEBI:46858"/>
        <dbReference type="ChEBI" id="CHEBI:61978"/>
        <dbReference type="EC" id="3.1.3.48"/>
    </reaction>
</comment>
<dbReference type="SUPFAM" id="SSF89550">
    <property type="entry name" value="PHP domain-like"/>
    <property type="match status" value="1"/>
</dbReference>
<dbReference type="RefSeq" id="WP_278640361.1">
    <property type="nucleotide sequence ID" value="NZ_JAGZMZ010000015.1"/>
</dbReference>
<gene>
    <name evidence="6" type="ORF">KHZ85_06750</name>
</gene>
<evidence type="ECO:0000256" key="5">
    <source>
        <dbReference type="ARBA" id="ARBA00051722"/>
    </source>
</evidence>
<dbReference type="AlphaFoldDB" id="A0A942WB64"/>
<evidence type="ECO:0000256" key="2">
    <source>
        <dbReference type="ARBA" id="ARBA00013064"/>
    </source>
</evidence>
<evidence type="ECO:0000256" key="3">
    <source>
        <dbReference type="ARBA" id="ARBA00022801"/>
    </source>
</evidence>
<dbReference type="PANTHER" id="PTHR39181">
    <property type="entry name" value="TYROSINE-PROTEIN PHOSPHATASE YWQE"/>
    <property type="match status" value="1"/>
</dbReference>
<dbReference type="Gene3D" id="3.20.20.140">
    <property type="entry name" value="Metal-dependent hydrolases"/>
    <property type="match status" value="1"/>
</dbReference>
<evidence type="ECO:0000256" key="4">
    <source>
        <dbReference type="ARBA" id="ARBA00022912"/>
    </source>
</evidence>
<accession>A0A942WB64</accession>
<keyword evidence="4" id="KW-0904">Protein phosphatase</keyword>
<dbReference type="GO" id="GO:0004725">
    <property type="term" value="F:protein tyrosine phosphatase activity"/>
    <property type="evidence" value="ECO:0007669"/>
    <property type="project" value="UniProtKB-EC"/>
</dbReference>
<dbReference type="PIRSF" id="PIRSF016557">
    <property type="entry name" value="Caps_synth_CpsB"/>
    <property type="match status" value="1"/>
</dbReference>
<dbReference type="GO" id="GO:0030145">
    <property type="term" value="F:manganese ion binding"/>
    <property type="evidence" value="ECO:0007669"/>
    <property type="project" value="InterPro"/>
</dbReference>
<dbReference type="PANTHER" id="PTHR39181:SF1">
    <property type="entry name" value="TYROSINE-PROTEIN PHOSPHATASE YWQE"/>
    <property type="match status" value="1"/>
</dbReference>
<keyword evidence="3" id="KW-0378">Hydrolase</keyword>
<evidence type="ECO:0000256" key="1">
    <source>
        <dbReference type="ARBA" id="ARBA00005750"/>
    </source>
</evidence>
<dbReference type="Pfam" id="PF19567">
    <property type="entry name" value="CpsB_CapC"/>
    <property type="match status" value="1"/>
</dbReference>
<name>A0A942WB64_9FIRM</name>
<dbReference type="Proteomes" id="UP000753219">
    <property type="component" value="Unassembled WGS sequence"/>
</dbReference>
<evidence type="ECO:0000313" key="6">
    <source>
        <dbReference type="EMBL" id="MBS4884448.1"/>
    </source>
</evidence>
<dbReference type="InterPro" id="IPR016195">
    <property type="entry name" value="Pol/histidinol_Pase-like"/>
</dbReference>
<dbReference type="EMBL" id="JAGZMZ010000015">
    <property type="protein sequence ID" value="MBS4884448.1"/>
    <property type="molecule type" value="Genomic_DNA"/>
</dbReference>
<protein>
    <recommendedName>
        <fullName evidence="2">protein-tyrosine-phosphatase</fullName>
        <ecNumber evidence="2">3.1.3.48</ecNumber>
    </recommendedName>
</protein>
<dbReference type="EC" id="3.1.3.48" evidence="2"/>
<sequence length="263" mass="30330">MKGFVDIHNHSAWNVDDGVQSFEEAKACLTRAKKDGIEIIVSTPHYIPGRFSKEDFDEITKRQYELIELGKEMGIQIYLGSEIFLNDDYLEMLDQGLFHSLAEGKYVLVEFDVRKNIKNNDDVEDILYEIKLRGFTPVIAHVERYFHDGIDLERVQQWVDMGAVIQVNRTSFFAKKGSSSQKNAFALIEHNLAHVVASDTHHDDGPRKCMLSDVYELLAKEYGEENAAILCCENPKNIVKNIKVKTTNVLKKRSFFQHLFRKR</sequence>
<dbReference type="InterPro" id="IPR016667">
    <property type="entry name" value="Caps_polysacc_synth_CpsB/CapC"/>
</dbReference>
<proteinExistence type="inferred from homology"/>
<organism evidence="6 7">
    <name type="scientific">Amedibacillus dolichus</name>
    <dbReference type="NCBI Taxonomy" id="31971"/>
    <lineage>
        <taxon>Bacteria</taxon>
        <taxon>Bacillati</taxon>
        <taxon>Bacillota</taxon>
        <taxon>Erysipelotrichia</taxon>
        <taxon>Erysipelotrichales</taxon>
        <taxon>Erysipelotrichaceae</taxon>
        <taxon>Amedibacillus</taxon>
    </lineage>
</organism>
<reference evidence="6" key="1">
    <citation type="submission" date="2021-02" db="EMBL/GenBank/DDBJ databases">
        <title>Infant gut strain persistence is associated with maternal origin, phylogeny, and functional potential including surface adhesion and iron acquisition.</title>
        <authorList>
            <person name="Lou Y.C."/>
        </authorList>
    </citation>
    <scope>NUCLEOTIDE SEQUENCE</scope>
    <source>
        <strain evidence="6">L3_108_103G1_dasL3_108_103G1_concoct_2</strain>
    </source>
</reference>